<dbReference type="InterPro" id="IPR039420">
    <property type="entry name" value="WalR-like"/>
</dbReference>
<dbReference type="PROSITE" id="PS50110">
    <property type="entry name" value="RESPONSE_REGULATORY"/>
    <property type="match status" value="1"/>
</dbReference>
<gene>
    <name evidence="10" type="ORF">IAC53_02910</name>
</gene>
<reference evidence="10" key="2">
    <citation type="journal article" date="2021" name="PeerJ">
        <title>Extensive microbial diversity within the chicken gut microbiome revealed by metagenomics and culture.</title>
        <authorList>
            <person name="Gilroy R."/>
            <person name="Ravi A."/>
            <person name="Getino M."/>
            <person name="Pursley I."/>
            <person name="Horton D.L."/>
            <person name="Alikhan N.F."/>
            <person name="Baker D."/>
            <person name="Gharbi K."/>
            <person name="Hall N."/>
            <person name="Watson M."/>
            <person name="Adriaenssens E.M."/>
            <person name="Foster-Nyarko E."/>
            <person name="Jarju S."/>
            <person name="Secka A."/>
            <person name="Antonio M."/>
            <person name="Oren A."/>
            <person name="Chaudhuri R.R."/>
            <person name="La Ragione R."/>
            <person name="Hildebrand F."/>
            <person name="Pallen M.J."/>
        </authorList>
    </citation>
    <scope>NUCLEOTIDE SEQUENCE</scope>
    <source>
        <strain evidence="10">ChiGjej1B1-19959</strain>
    </source>
</reference>
<feature type="domain" description="OmpR/PhoB-type" evidence="9">
    <location>
        <begin position="126"/>
        <end position="223"/>
    </location>
</feature>
<dbReference type="Pfam" id="PF00486">
    <property type="entry name" value="Trans_reg_C"/>
    <property type="match status" value="1"/>
</dbReference>
<keyword evidence="3 7" id="KW-0238">DNA-binding</keyword>
<protein>
    <recommendedName>
        <fullName evidence="1">Stage 0 sporulation protein A homolog</fullName>
    </recommendedName>
</protein>
<dbReference type="Pfam" id="PF00072">
    <property type="entry name" value="Response_reg"/>
    <property type="match status" value="1"/>
</dbReference>
<dbReference type="GO" id="GO:0006355">
    <property type="term" value="P:regulation of DNA-templated transcription"/>
    <property type="evidence" value="ECO:0007669"/>
    <property type="project" value="InterPro"/>
</dbReference>
<dbReference type="SMART" id="SM00862">
    <property type="entry name" value="Trans_reg_C"/>
    <property type="match status" value="1"/>
</dbReference>
<dbReference type="EMBL" id="DVMW01000024">
    <property type="protein sequence ID" value="HIU35540.1"/>
    <property type="molecule type" value="Genomic_DNA"/>
</dbReference>
<feature type="modified residue" description="4-aspartylphosphate" evidence="6">
    <location>
        <position position="52"/>
    </location>
</feature>
<dbReference type="PANTHER" id="PTHR48111">
    <property type="entry name" value="REGULATOR OF RPOS"/>
    <property type="match status" value="1"/>
</dbReference>
<dbReference type="PROSITE" id="PS51755">
    <property type="entry name" value="OMPR_PHOB"/>
    <property type="match status" value="1"/>
</dbReference>
<dbReference type="SUPFAM" id="SSF52172">
    <property type="entry name" value="CheY-like"/>
    <property type="match status" value="1"/>
</dbReference>
<name>A0A9D1IDQ4_9FIRM</name>
<keyword evidence="4" id="KW-0804">Transcription</keyword>
<organism evidence="10 11">
    <name type="scientific">Candidatus Fimenecus excrementigallinarum</name>
    <dbReference type="NCBI Taxonomy" id="2840816"/>
    <lineage>
        <taxon>Bacteria</taxon>
        <taxon>Bacillati</taxon>
        <taxon>Bacillota</taxon>
        <taxon>Clostridia</taxon>
        <taxon>Candidatus Fimenecus</taxon>
    </lineage>
</organism>
<dbReference type="SUPFAM" id="SSF46894">
    <property type="entry name" value="C-terminal effector domain of the bipartite response regulators"/>
    <property type="match status" value="1"/>
</dbReference>
<evidence type="ECO:0000256" key="1">
    <source>
        <dbReference type="ARBA" id="ARBA00018672"/>
    </source>
</evidence>
<dbReference type="CDD" id="cd00383">
    <property type="entry name" value="trans_reg_C"/>
    <property type="match status" value="1"/>
</dbReference>
<dbReference type="InterPro" id="IPR001789">
    <property type="entry name" value="Sig_transdc_resp-reg_receiver"/>
</dbReference>
<evidence type="ECO:0000256" key="2">
    <source>
        <dbReference type="ARBA" id="ARBA00023015"/>
    </source>
</evidence>
<dbReference type="SMART" id="SM00448">
    <property type="entry name" value="REC"/>
    <property type="match status" value="1"/>
</dbReference>
<evidence type="ECO:0000313" key="10">
    <source>
        <dbReference type="EMBL" id="HIU35540.1"/>
    </source>
</evidence>
<evidence type="ECO:0000256" key="7">
    <source>
        <dbReference type="PROSITE-ProRule" id="PRU01091"/>
    </source>
</evidence>
<keyword evidence="6" id="KW-0597">Phosphoprotein</keyword>
<feature type="DNA-binding region" description="OmpR/PhoB-type" evidence="7">
    <location>
        <begin position="126"/>
        <end position="223"/>
    </location>
</feature>
<dbReference type="InterPro" id="IPR001867">
    <property type="entry name" value="OmpR/PhoB-type_DNA-bd"/>
</dbReference>
<dbReference type="PANTHER" id="PTHR48111:SF43">
    <property type="entry name" value="STAGE 0 SPORULATION PROTEIN A HOMOLOG"/>
    <property type="match status" value="1"/>
</dbReference>
<evidence type="ECO:0000256" key="6">
    <source>
        <dbReference type="PROSITE-ProRule" id="PRU00169"/>
    </source>
</evidence>
<proteinExistence type="predicted"/>
<evidence type="ECO:0000256" key="5">
    <source>
        <dbReference type="ARBA" id="ARBA00024867"/>
    </source>
</evidence>
<evidence type="ECO:0000259" key="8">
    <source>
        <dbReference type="PROSITE" id="PS50110"/>
    </source>
</evidence>
<reference evidence="10" key="1">
    <citation type="submission" date="2020-10" db="EMBL/GenBank/DDBJ databases">
        <authorList>
            <person name="Gilroy R."/>
        </authorList>
    </citation>
    <scope>NUCLEOTIDE SEQUENCE</scope>
    <source>
        <strain evidence="10">ChiGjej1B1-19959</strain>
    </source>
</reference>
<comment type="caution">
    <text evidence="10">The sequence shown here is derived from an EMBL/GenBank/DDBJ whole genome shotgun (WGS) entry which is preliminary data.</text>
</comment>
<evidence type="ECO:0000256" key="4">
    <source>
        <dbReference type="ARBA" id="ARBA00023163"/>
    </source>
</evidence>
<feature type="domain" description="Response regulatory" evidence="8">
    <location>
        <begin position="3"/>
        <end position="116"/>
    </location>
</feature>
<evidence type="ECO:0000259" key="9">
    <source>
        <dbReference type="PROSITE" id="PS51755"/>
    </source>
</evidence>
<dbReference type="Proteomes" id="UP000824071">
    <property type="component" value="Unassembled WGS sequence"/>
</dbReference>
<evidence type="ECO:0000313" key="11">
    <source>
        <dbReference type="Proteomes" id="UP000824071"/>
    </source>
</evidence>
<dbReference type="GO" id="GO:0032993">
    <property type="term" value="C:protein-DNA complex"/>
    <property type="evidence" value="ECO:0007669"/>
    <property type="project" value="TreeGrafter"/>
</dbReference>
<dbReference type="InterPro" id="IPR011006">
    <property type="entry name" value="CheY-like_superfamily"/>
</dbReference>
<dbReference type="Gene3D" id="3.40.50.2300">
    <property type="match status" value="1"/>
</dbReference>
<dbReference type="InterPro" id="IPR016032">
    <property type="entry name" value="Sig_transdc_resp-reg_C-effctor"/>
</dbReference>
<dbReference type="GO" id="GO:0005829">
    <property type="term" value="C:cytosol"/>
    <property type="evidence" value="ECO:0007669"/>
    <property type="project" value="TreeGrafter"/>
</dbReference>
<dbReference type="GO" id="GO:0000976">
    <property type="term" value="F:transcription cis-regulatory region binding"/>
    <property type="evidence" value="ECO:0007669"/>
    <property type="project" value="TreeGrafter"/>
</dbReference>
<keyword evidence="2" id="KW-0805">Transcription regulation</keyword>
<sequence>MYRILLVEDDAGIAEAVAAALEKWGLQTRTVTDFQHVLAEFSAYDPQLVLLDISLPFFNGYHWCAEIRRVSTVPVIFLSSAGDNLNIVMAMNLGADDFVAKPFDMHVLTAKVQAVLRRAYDFAASAPVLEHRGALLNTGDNTLTYEGRQLELSKNEYRILYTLLEQKGRVVSRETLMERLWETDSFVDENTLTVNVNRLRKKLDAAGLADFIETRRGVGYLVR</sequence>
<comment type="function">
    <text evidence="5">May play the central regulatory role in sporulation. It may be an element of the effector pathway responsible for the activation of sporulation genes in response to nutritional stress. Spo0A may act in concert with spo0H (a sigma factor) to control the expression of some genes that are critical to the sporulation process.</text>
</comment>
<dbReference type="InterPro" id="IPR036388">
    <property type="entry name" value="WH-like_DNA-bd_sf"/>
</dbReference>
<dbReference type="Gene3D" id="1.10.10.10">
    <property type="entry name" value="Winged helix-like DNA-binding domain superfamily/Winged helix DNA-binding domain"/>
    <property type="match status" value="1"/>
</dbReference>
<accession>A0A9D1IDQ4</accession>
<dbReference type="AlphaFoldDB" id="A0A9D1IDQ4"/>
<evidence type="ECO:0000256" key="3">
    <source>
        <dbReference type="ARBA" id="ARBA00023125"/>
    </source>
</evidence>
<dbReference type="GO" id="GO:0000156">
    <property type="term" value="F:phosphorelay response regulator activity"/>
    <property type="evidence" value="ECO:0007669"/>
    <property type="project" value="TreeGrafter"/>
</dbReference>